<dbReference type="STRING" id="702114.A1355_17185"/>
<dbReference type="Gene3D" id="1.10.150.690">
    <property type="entry name" value="DUF2063"/>
    <property type="match status" value="1"/>
</dbReference>
<name>A0A177PGF8_9GAMM</name>
<dbReference type="InterPro" id="IPR044922">
    <property type="entry name" value="DUF2063_N_sf"/>
</dbReference>
<proteinExistence type="predicted"/>
<dbReference type="Gene3D" id="3.90.930.50">
    <property type="match status" value="1"/>
</dbReference>
<evidence type="ECO:0000313" key="3">
    <source>
        <dbReference type="EMBL" id="OAI28904.1"/>
    </source>
</evidence>
<evidence type="ECO:0000259" key="1">
    <source>
        <dbReference type="Pfam" id="PF09836"/>
    </source>
</evidence>
<comment type="caution">
    <text evidence="3">The sequence shown here is derived from an EMBL/GenBank/DDBJ whole genome shotgun (WGS) entry which is preliminary data.</text>
</comment>
<accession>A0A177PGF8</accession>
<dbReference type="Proteomes" id="UP000077628">
    <property type="component" value="Unassembled WGS sequence"/>
</dbReference>
<dbReference type="AlphaFoldDB" id="A0A177PGF8"/>
<dbReference type="RefSeq" id="WP_064023986.1">
    <property type="nucleotide sequence ID" value="NZ_LUUK01000007.1"/>
</dbReference>
<protein>
    <submittedName>
        <fullName evidence="3">DUF2063 domain-containing protein</fullName>
    </submittedName>
</protein>
<dbReference type="Pfam" id="PF22106">
    <property type="entry name" value="NGO1945_C"/>
    <property type="match status" value="1"/>
</dbReference>
<dbReference type="OrthoDB" id="4146344at2"/>
<evidence type="ECO:0000313" key="4">
    <source>
        <dbReference type="Proteomes" id="UP000077628"/>
    </source>
</evidence>
<dbReference type="InterPro" id="IPR018640">
    <property type="entry name" value="DUF2063"/>
</dbReference>
<dbReference type="InterPro" id="IPR054098">
    <property type="entry name" value="NGO1945-like_C"/>
</dbReference>
<keyword evidence="4" id="KW-1185">Reference proteome</keyword>
<gene>
    <name evidence="3" type="ORF">A1355_17185</name>
</gene>
<feature type="domain" description="NGO1945-like C-terminal" evidence="2">
    <location>
        <begin position="145"/>
        <end position="240"/>
    </location>
</feature>
<dbReference type="Pfam" id="PF09836">
    <property type="entry name" value="DUF2063"/>
    <property type="match status" value="1"/>
</dbReference>
<organism evidence="3 4">
    <name type="scientific">Methylomonas koyamae</name>
    <dbReference type="NCBI Taxonomy" id="702114"/>
    <lineage>
        <taxon>Bacteria</taxon>
        <taxon>Pseudomonadati</taxon>
        <taxon>Pseudomonadota</taxon>
        <taxon>Gammaproteobacteria</taxon>
        <taxon>Methylococcales</taxon>
        <taxon>Methylococcaceae</taxon>
        <taxon>Methylomonas</taxon>
    </lineage>
</organism>
<sequence>MVVDFSTTQREFAGYIRAPLANRPPADVDSGRMAMYRELFFNNIDSFLASNFPVLKTVLTDQQWREMAEDFYARHPCRTPYFSQIAEEFLDYLQNQRDNPADYPFLLELAHYEWVEMALSIAQEQATIGDADFITDSLNRVVRLSPLAWPLLYQFPVQAISPAFLPEMPGDQPTCLIVYRDIDDDVHFLKTTPLTIRALQILDECGAMPGRACLDKLGEEFPQLDRTSVLEFGARMLTELAEKGIVIPGAG</sequence>
<reference evidence="4" key="1">
    <citation type="submission" date="2016-03" db="EMBL/GenBank/DDBJ databases">
        <authorList>
            <person name="Heylen K."/>
            <person name="De Vos P."/>
            <person name="Vekeman B."/>
        </authorList>
    </citation>
    <scope>NUCLEOTIDE SEQUENCE [LARGE SCALE GENOMIC DNA]</scope>
    <source>
        <strain evidence="4">R-45383</strain>
    </source>
</reference>
<feature type="domain" description="Putative DNA-binding" evidence="1">
    <location>
        <begin position="8"/>
        <end position="93"/>
    </location>
</feature>
<dbReference type="EMBL" id="LUUK01000007">
    <property type="protein sequence ID" value="OAI28904.1"/>
    <property type="molecule type" value="Genomic_DNA"/>
</dbReference>
<evidence type="ECO:0000259" key="2">
    <source>
        <dbReference type="Pfam" id="PF22106"/>
    </source>
</evidence>